<evidence type="ECO:0000313" key="3">
    <source>
        <dbReference type="Proteomes" id="UP000663844"/>
    </source>
</evidence>
<feature type="non-terminal residue" evidence="2">
    <location>
        <position position="1"/>
    </location>
</feature>
<feature type="region of interest" description="Disordered" evidence="1">
    <location>
        <begin position="73"/>
        <end position="94"/>
    </location>
</feature>
<dbReference type="EMBL" id="CAJOAZ010022572">
    <property type="protein sequence ID" value="CAF4366837.1"/>
    <property type="molecule type" value="Genomic_DNA"/>
</dbReference>
<protein>
    <submittedName>
        <fullName evidence="2">Uncharacterized protein</fullName>
    </submittedName>
</protein>
<proteinExistence type="predicted"/>
<feature type="compositionally biased region" description="Polar residues" evidence="1">
    <location>
        <begin position="73"/>
        <end position="88"/>
    </location>
</feature>
<evidence type="ECO:0000313" key="2">
    <source>
        <dbReference type="EMBL" id="CAF4366837.1"/>
    </source>
</evidence>
<organism evidence="2 3">
    <name type="scientific">Adineta steineri</name>
    <dbReference type="NCBI Taxonomy" id="433720"/>
    <lineage>
        <taxon>Eukaryota</taxon>
        <taxon>Metazoa</taxon>
        <taxon>Spiralia</taxon>
        <taxon>Gnathifera</taxon>
        <taxon>Rotifera</taxon>
        <taxon>Eurotatoria</taxon>
        <taxon>Bdelloidea</taxon>
        <taxon>Adinetida</taxon>
        <taxon>Adinetidae</taxon>
        <taxon>Adineta</taxon>
    </lineage>
</organism>
<sequence length="122" mass="13972">LRQTNKKNKFSIVKYECDEESQIEQPHSPLYTPAPKRKCTMIDNEHLISDLIEIDHFDFVKSLQLITPKSTVRSRQASTTSSLNTTIVLSPPPPPTSHIRILRCSANTTDRITEDKKLRIPM</sequence>
<accession>A0A820M1D7</accession>
<evidence type="ECO:0000256" key="1">
    <source>
        <dbReference type="SAM" id="MobiDB-lite"/>
    </source>
</evidence>
<reference evidence="2" key="1">
    <citation type="submission" date="2021-02" db="EMBL/GenBank/DDBJ databases">
        <authorList>
            <person name="Nowell W R."/>
        </authorList>
    </citation>
    <scope>NUCLEOTIDE SEQUENCE</scope>
</reference>
<comment type="caution">
    <text evidence="2">The sequence shown here is derived from an EMBL/GenBank/DDBJ whole genome shotgun (WGS) entry which is preliminary data.</text>
</comment>
<dbReference type="AlphaFoldDB" id="A0A820M1D7"/>
<name>A0A820M1D7_9BILA</name>
<dbReference type="Proteomes" id="UP000663844">
    <property type="component" value="Unassembled WGS sequence"/>
</dbReference>
<gene>
    <name evidence="2" type="ORF">OXD698_LOCUS49618</name>
</gene>